<dbReference type="Pfam" id="PF13759">
    <property type="entry name" value="2OG-FeII_Oxy_5"/>
    <property type="match status" value="1"/>
</dbReference>
<evidence type="ECO:0000313" key="1">
    <source>
        <dbReference type="EMBL" id="MDR6529744.1"/>
    </source>
</evidence>
<protein>
    <submittedName>
        <fullName evidence="1">Uncharacterized protein (TIGR02466 family)</fullName>
    </submittedName>
</protein>
<organism evidence="1 2">
    <name type="scientific">Caulobacter rhizosphaerae</name>
    <dbReference type="NCBI Taxonomy" id="2010972"/>
    <lineage>
        <taxon>Bacteria</taxon>
        <taxon>Pseudomonadati</taxon>
        <taxon>Pseudomonadota</taxon>
        <taxon>Alphaproteobacteria</taxon>
        <taxon>Caulobacterales</taxon>
        <taxon>Caulobacteraceae</taxon>
        <taxon>Caulobacter</taxon>
    </lineage>
</organism>
<keyword evidence="2" id="KW-1185">Reference proteome</keyword>
<dbReference type="InterPro" id="IPR012668">
    <property type="entry name" value="CHP02466"/>
</dbReference>
<dbReference type="NCBIfam" id="TIGR02466">
    <property type="entry name" value="TIGR02466 family protein"/>
    <property type="match status" value="1"/>
</dbReference>
<evidence type="ECO:0000313" key="2">
    <source>
        <dbReference type="Proteomes" id="UP001262754"/>
    </source>
</evidence>
<gene>
    <name evidence="1" type="ORF">J2800_000468</name>
</gene>
<dbReference type="Proteomes" id="UP001262754">
    <property type="component" value="Unassembled WGS sequence"/>
</dbReference>
<proteinExistence type="predicted"/>
<reference evidence="1 2" key="1">
    <citation type="submission" date="2023-07" db="EMBL/GenBank/DDBJ databases">
        <title>Sorghum-associated microbial communities from plants grown in Nebraska, USA.</title>
        <authorList>
            <person name="Schachtman D."/>
        </authorList>
    </citation>
    <scope>NUCLEOTIDE SEQUENCE [LARGE SCALE GENOMIC DNA]</scope>
    <source>
        <strain evidence="1 2">DS2154</strain>
    </source>
</reference>
<name>A0ABU1MU80_9CAUL</name>
<dbReference type="RefSeq" id="WP_310028917.1">
    <property type="nucleotide sequence ID" value="NZ_JAVDRL010000002.1"/>
</dbReference>
<sequence>MTLRPLFVTHLYEGSLAADKGFEAFNAQLEDACRAIAAEDRAGRAWAREKGYSGYTSYASLDDLPQRDSLFAELKKKLDRHAAAFAKDLNLELAGGRLVMDSLWINILKPGGAHSGHIHPHSVLSGTVYVATPPGASALKLEDPRLPLMMAAPTRQADAPEDRQTFVYVQPRLGTVLMWESWLRHEVPANAAKQERISISFNYAWR</sequence>
<accession>A0ABU1MU80</accession>
<dbReference type="Gene3D" id="2.60.120.620">
    <property type="entry name" value="q2cbj1_9rhob like domain"/>
    <property type="match status" value="1"/>
</dbReference>
<dbReference type="EMBL" id="JAVDRL010000002">
    <property type="protein sequence ID" value="MDR6529744.1"/>
    <property type="molecule type" value="Genomic_DNA"/>
</dbReference>
<comment type="caution">
    <text evidence="1">The sequence shown here is derived from an EMBL/GenBank/DDBJ whole genome shotgun (WGS) entry which is preliminary data.</text>
</comment>